<dbReference type="SMART" id="SM00267">
    <property type="entry name" value="GGDEF"/>
    <property type="match status" value="1"/>
</dbReference>
<name>A0A512P8K7_9CELL</name>
<reference evidence="2 3" key="1">
    <citation type="submission" date="2019-07" db="EMBL/GenBank/DDBJ databases">
        <title>Whole genome shotgun sequence of Cellulomonas soli NBRC 109434.</title>
        <authorList>
            <person name="Hosoyama A."/>
            <person name="Uohara A."/>
            <person name="Ohji S."/>
            <person name="Ichikawa N."/>
        </authorList>
    </citation>
    <scope>NUCLEOTIDE SEQUENCE [LARGE SCALE GENOMIC DNA]</scope>
    <source>
        <strain evidence="2 3">NBRC 109434</strain>
    </source>
</reference>
<dbReference type="InterPro" id="IPR050469">
    <property type="entry name" value="Diguanylate_Cyclase"/>
</dbReference>
<accession>A0A512P8K7</accession>
<keyword evidence="3" id="KW-1185">Reference proteome</keyword>
<dbReference type="Pfam" id="PF00990">
    <property type="entry name" value="GGDEF"/>
    <property type="match status" value="1"/>
</dbReference>
<evidence type="ECO:0000259" key="1">
    <source>
        <dbReference type="PROSITE" id="PS50887"/>
    </source>
</evidence>
<evidence type="ECO:0000313" key="3">
    <source>
        <dbReference type="Proteomes" id="UP000321798"/>
    </source>
</evidence>
<dbReference type="GO" id="GO:0052621">
    <property type="term" value="F:diguanylate cyclase activity"/>
    <property type="evidence" value="ECO:0007669"/>
    <property type="project" value="TreeGrafter"/>
</dbReference>
<dbReference type="InterPro" id="IPR046342">
    <property type="entry name" value="CBS_dom_sf"/>
</dbReference>
<dbReference type="EMBL" id="BKAL01000001">
    <property type="protein sequence ID" value="GEP67520.1"/>
    <property type="molecule type" value="Genomic_DNA"/>
</dbReference>
<dbReference type="SUPFAM" id="SSF55073">
    <property type="entry name" value="Nucleotide cyclase"/>
    <property type="match status" value="1"/>
</dbReference>
<evidence type="ECO:0000313" key="2">
    <source>
        <dbReference type="EMBL" id="GEP67520.1"/>
    </source>
</evidence>
<dbReference type="Proteomes" id="UP000321798">
    <property type="component" value="Unassembled WGS sequence"/>
</dbReference>
<dbReference type="PANTHER" id="PTHR45138:SF9">
    <property type="entry name" value="DIGUANYLATE CYCLASE DGCM-RELATED"/>
    <property type="match status" value="1"/>
</dbReference>
<gene>
    <name evidence="2" type="ORF">CSO01_02350</name>
</gene>
<dbReference type="NCBIfam" id="TIGR00254">
    <property type="entry name" value="GGDEF"/>
    <property type="match status" value="1"/>
</dbReference>
<dbReference type="PROSITE" id="PS50887">
    <property type="entry name" value="GGDEF"/>
    <property type="match status" value="1"/>
</dbReference>
<protein>
    <recommendedName>
        <fullName evidence="1">GGDEF domain-containing protein</fullName>
    </recommendedName>
</protein>
<dbReference type="InterPro" id="IPR029787">
    <property type="entry name" value="Nucleotide_cyclase"/>
</dbReference>
<dbReference type="AlphaFoldDB" id="A0A512P8K7"/>
<dbReference type="InterPro" id="IPR043128">
    <property type="entry name" value="Rev_trsase/Diguanyl_cyclase"/>
</dbReference>
<sequence length="334" mass="35677">MTCDVGDDTPVVTDVQSLLRDLRSGTVPSTAPVETLAVPLPVIDAATPMHEVEPLFADPTFARIGVLDRGDLHTIGLITRSQFNAEMAGRLGYGRAVLTRRPARAVADWSPLVVGPTTSVVEAALLAMARPPESRFEDVVISADVWSATGTSELVHALAAALADQGMRDRTTGLVNRHTLEHTLTSWAAELRGTRRRLAVTLVDVASFGLLNAIHGFPHGDRVLATMARALTSAYPTSCAVGRLGDDEILVAAVLPAVPDDRAREVTEELRLIALQTLAVVPPGFAPPEWPKVRAVSTVSLQAWADVPLLLQELHRAMRYEKTLAPPTGPAALS</sequence>
<comment type="caution">
    <text evidence="2">The sequence shown here is derived from an EMBL/GenBank/DDBJ whole genome shotgun (WGS) entry which is preliminary data.</text>
</comment>
<dbReference type="Gene3D" id="3.30.70.270">
    <property type="match status" value="1"/>
</dbReference>
<organism evidence="2 3">
    <name type="scientific">Cellulomonas soli</name>
    <dbReference type="NCBI Taxonomy" id="931535"/>
    <lineage>
        <taxon>Bacteria</taxon>
        <taxon>Bacillati</taxon>
        <taxon>Actinomycetota</taxon>
        <taxon>Actinomycetes</taxon>
        <taxon>Micrococcales</taxon>
        <taxon>Cellulomonadaceae</taxon>
        <taxon>Cellulomonas</taxon>
    </lineage>
</organism>
<dbReference type="PANTHER" id="PTHR45138">
    <property type="entry name" value="REGULATORY COMPONENTS OF SENSORY TRANSDUCTION SYSTEM"/>
    <property type="match status" value="1"/>
</dbReference>
<feature type="domain" description="GGDEF" evidence="1">
    <location>
        <begin position="196"/>
        <end position="334"/>
    </location>
</feature>
<proteinExistence type="predicted"/>
<dbReference type="InterPro" id="IPR000160">
    <property type="entry name" value="GGDEF_dom"/>
</dbReference>
<dbReference type="SUPFAM" id="SSF54631">
    <property type="entry name" value="CBS-domain pair"/>
    <property type="match status" value="1"/>
</dbReference>